<dbReference type="EMBL" id="KE525163">
    <property type="protein sequence ID" value="KFB42120.1"/>
    <property type="molecule type" value="Genomic_DNA"/>
</dbReference>
<dbReference type="Proteomes" id="UP000030765">
    <property type="component" value="Unassembled WGS sequence"/>
</dbReference>
<accession>A0A084VVX6</accession>
<evidence type="ECO:0000313" key="3">
    <source>
        <dbReference type="Proteomes" id="UP000030765"/>
    </source>
</evidence>
<dbReference type="EMBL" id="ATLV01017341">
    <property type="status" value="NOT_ANNOTATED_CDS"/>
    <property type="molecule type" value="Genomic_DNA"/>
</dbReference>
<organism evidence="1">
    <name type="scientific">Anopheles sinensis</name>
    <name type="common">Mosquito</name>
    <dbReference type="NCBI Taxonomy" id="74873"/>
    <lineage>
        <taxon>Eukaryota</taxon>
        <taxon>Metazoa</taxon>
        <taxon>Ecdysozoa</taxon>
        <taxon>Arthropoda</taxon>
        <taxon>Hexapoda</taxon>
        <taxon>Insecta</taxon>
        <taxon>Pterygota</taxon>
        <taxon>Neoptera</taxon>
        <taxon>Endopterygota</taxon>
        <taxon>Diptera</taxon>
        <taxon>Nematocera</taxon>
        <taxon>Culicoidea</taxon>
        <taxon>Culicidae</taxon>
        <taxon>Anophelinae</taxon>
        <taxon>Anopheles</taxon>
    </lineage>
</organism>
<proteinExistence type="predicted"/>
<name>A0A084VVX6_ANOSI</name>
<sequence>MVFLEWFYNHVQLCCMDNSDSGLALSKANENFNASLTCFRQYVVYRTVAPAANGHTVTGKQLGQKDAVNGNSIRAVASLANAGLKISTIKHTRTIHRATVAKLATLRLLAPGSSKNTVCHDIGEAMLTNRRRLQRT</sequence>
<dbReference type="VEuPathDB" id="VectorBase:ASIC009793"/>
<dbReference type="EnsemblMetazoa" id="ASIC009793-RA">
    <property type="protein sequence ID" value="ASIC009793-PA"/>
    <property type="gene ID" value="ASIC009793"/>
</dbReference>
<reference evidence="1 3" key="1">
    <citation type="journal article" date="2014" name="BMC Genomics">
        <title>Genome sequence of Anopheles sinensis provides insight into genetics basis of mosquito competence for malaria parasites.</title>
        <authorList>
            <person name="Zhou D."/>
            <person name="Zhang D."/>
            <person name="Ding G."/>
            <person name="Shi L."/>
            <person name="Hou Q."/>
            <person name="Ye Y."/>
            <person name="Xu Y."/>
            <person name="Zhou H."/>
            <person name="Xiong C."/>
            <person name="Li S."/>
            <person name="Yu J."/>
            <person name="Hong S."/>
            <person name="Yu X."/>
            <person name="Zou P."/>
            <person name="Chen C."/>
            <person name="Chang X."/>
            <person name="Wang W."/>
            <person name="Lv Y."/>
            <person name="Sun Y."/>
            <person name="Ma L."/>
            <person name="Shen B."/>
            <person name="Zhu C."/>
        </authorList>
    </citation>
    <scope>NUCLEOTIDE SEQUENCE [LARGE SCALE GENOMIC DNA]</scope>
</reference>
<gene>
    <name evidence="1" type="ORF">ZHAS_00009793</name>
</gene>
<keyword evidence="3" id="KW-1185">Reference proteome</keyword>
<dbReference type="AlphaFoldDB" id="A0A084VVX6"/>
<reference evidence="2" key="2">
    <citation type="submission" date="2020-05" db="UniProtKB">
        <authorList>
            <consortium name="EnsemblMetazoa"/>
        </authorList>
    </citation>
    <scope>IDENTIFICATION</scope>
</reference>
<protein>
    <submittedName>
        <fullName evidence="1 2">ATPase</fullName>
    </submittedName>
</protein>
<evidence type="ECO:0000313" key="1">
    <source>
        <dbReference type="EMBL" id="KFB42120.1"/>
    </source>
</evidence>
<evidence type="ECO:0000313" key="2">
    <source>
        <dbReference type="EnsemblMetazoa" id="ASIC009793-PA"/>
    </source>
</evidence>